<gene>
    <name evidence="2" type="ORF">NDU88_009340</name>
</gene>
<evidence type="ECO:0000256" key="1">
    <source>
        <dbReference type="SAM" id="MobiDB-lite"/>
    </source>
</evidence>
<comment type="caution">
    <text evidence="2">The sequence shown here is derived from an EMBL/GenBank/DDBJ whole genome shotgun (WGS) entry which is preliminary data.</text>
</comment>
<sequence length="200" mass="22180">MRADIDLWPVTRRPAPVPRGRSGPDRGPPVPCLLTCSFTCVAATRHRPHQRWPLYATKWSLAPWRFDSSFSLFFSPLGERYWAPAQNGTPLERGSRHTPTSAGARNGVGPGALLFQLFGGRSRVSVPMSILLSRRSQAPTRPSAGRCLRQSGAWRPGVSIFWGRRWAPARSAPIQVAGRRQRLNTPPAAARFGGQQLHRE</sequence>
<keyword evidence="3" id="KW-1185">Reference proteome</keyword>
<protein>
    <submittedName>
        <fullName evidence="2">Uncharacterized protein</fullName>
    </submittedName>
</protein>
<dbReference type="EMBL" id="JANPWB010000010">
    <property type="protein sequence ID" value="KAJ1143028.1"/>
    <property type="molecule type" value="Genomic_DNA"/>
</dbReference>
<dbReference type="AlphaFoldDB" id="A0AAV7QX32"/>
<proteinExistence type="predicted"/>
<evidence type="ECO:0000313" key="2">
    <source>
        <dbReference type="EMBL" id="KAJ1143028.1"/>
    </source>
</evidence>
<organism evidence="2 3">
    <name type="scientific">Pleurodeles waltl</name>
    <name type="common">Iberian ribbed newt</name>
    <dbReference type="NCBI Taxonomy" id="8319"/>
    <lineage>
        <taxon>Eukaryota</taxon>
        <taxon>Metazoa</taxon>
        <taxon>Chordata</taxon>
        <taxon>Craniata</taxon>
        <taxon>Vertebrata</taxon>
        <taxon>Euteleostomi</taxon>
        <taxon>Amphibia</taxon>
        <taxon>Batrachia</taxon>
        <taxon>Caudata</taxon>
        <taxon>Salamandroidea</taxon>
        <taxon>Salamandridae</taxon>
        <taxon>Pleurodelinae</taxon>
        <taxon>Pleurodeles</taxon>
    </lineage>
</organism>
<name>A0AAV7QX32_PLEWA</name>
<evidence type="ECO:0000313" key="3">
    <source>
        <dbReference type="Proteomes" id="UP001066276"/>
    </source>
</evidence>
<dbReference type="Proteomes" id="UP001066276">
    <property type="component" value="Chromosome 6"/>
</dbReference>
<accession>A0AAV7QX32</accession>
<feature type="region of interest" description="Disordered" evidence="1">
    <location>
        <begin position="86"/>
        <end position="105"/>
    </location>
</feature>
<reference evidence="2" key="1">
    <citation type="journal article" date="2022" name="bioRxiv">
        <title>Sequencing and chromosome-scale assembly of the giantPleurodeles waltlgenome.</title>
        <authorList>
            <person name="Brown T."/>
            <person name="Elewa A."/>
            <person name="Iarovenko S."/>
            <person name="Subramanian E."/>
            <person name="Araus A.J."/>
            <person name="Petzold A."/>
            <person name="Susuki M."/>
            <person name="Suzuki K.-i.T."/>
            <person name="Hayashi T."/>
            <person name="Toyoda A."/>
            <person name="Oliveira C."/>
            <person name="Osipova E."/>
            <person name="Leigh N.D."/>
            <person name="Simon A."/>
            <person name="Yun M.H."/>
        </authorList>
    </citation>
    <scope>NUCLEOTIDE SEQUENCE</scope>
    <source>
        <strain evidence="2">20211129_DDA</strain>
        <tissue evidence="2">Liver</tissue>
    </source>
</reference>